<protein>
    <submittedName>
        <fullName evidence="1">Putative cytoplasmic protein</fullName>
    </submittedName>
</protein>
<evidence type="ECO:0000313" key="1">
    <source>
        <dbReference type="EMBL" id="KUG26788.1"/>
    </source>
</evidence>
<sequence length="74" mass="8911">MIPELERQKELLKELNTYEMPFGKYSGRKIITLPSYYLEWFERKGFPEGKLGEMLRLVYEIKLNGLEDLVRKIK</sequence>
<dbReference type="AlphaFoldDB" id="A0A0W8G0U3"/>
<gene>
    <name evidence="1" type="ORF">ASZ90_003368</name>
</gene>
<organism evidence="1">
    <name type="scientific">hydrocarbon metagenome</name>
    <dbReference type="NCBI Taxonomy" id="938273"/>
    <lineage>
        <taxon>unclassified sequences</taxon>
        <taxon>metagenomes</taxon>
        <taxon>ecological metagenomes</taxon>
    </lineage>
</organism>
<dbReference type="Pfam" id="PF12843">
    <property type="entry name" value="QSregVF_b"/>
    <property type="match status" value="1"/>
</dbReference>
<name>A0A0W8G0U3_9ZZZZ</name>
<dbReference type="InterPro" id="IPR024530">
    <property type="entry name" value="QSregVF_b"/>
</dbReference>
<dbReference type="EMBL" id="LNQE01000405">
    <property type="protein sequence ID" value="KUG26788.1"/>
    <property type="molecule type" value="Genomic_DNA"/>
</dbReference>
<proteinExistence type="predicted"/>
<accession>A0A0W8G0U3</accession>
<reference evidence="1" key="1">
    <citation type="journal article" date="2015" name="Proc. Natl. Acad. Sci. U.S.A.">
        <title>Networks of energetic and metabolic interactions define dynamics in microbial communities.</title>
        <authorList>
            <person name="Embree M."/>
            <person name="Liu J.K."/>
            <person name="Al-Bassam M.M."/>
            <person name="Zengler K."/>
        </authorList>
    </citation>
    <scope>NUCLEOTIDE SEQUENCE</scope>
</reference>
<comment type="caution">
    <text evidence="1">The sequence shown here is derived from an EMBL/GenBank/DDBJ whole genome shotgun (WGS) entry which is preliminary data.</text>
</comment>